<evidence type="ECO:0000256" key="1">
    <source>
        <dbReference type="ARBA" id="ARBA00005043"/>
    </source>
</evidence>
<comment type="similarity">
    <text evidence="2">Belongs to the ELP6 family.</text>
</comment>
<comment type="caution">
    <text evidence="4">The sequence shown here is derived from an EMBL/GenBank/DDBJ whole genome shotgun (WGS) entry which is preliminary data.</text>
</comment>
<dbReference type="AlphaFoldDB" id="A0AAD5XGU7"/>
<organism evidence="4 5">
    <name type="scientific">Physocladia obscura</name>
    <dbReference type="NCBI Taxonomy" id="109957"/>
    <lineage>
        <taxon>Eukaryota</taxon>
        <taxon>Fungi</taxon>
        <taxon>Fungi incertae sedis</taxon>
        <taxon>Chytridiomycota</taxon>
        <taxon>Chytridiomycota incertae sedis</taxon>
        <taxon>Chytridiomycetes</taxon>
        <taxon>Chytridiales</taxon>
        <taxon>Chytriomycetaceae</taxon>
        <taxon>Physocladia</taxon>
    </lineage>
</organism>
<dbReference type="Gene3D" id="3.40.50.300">
    <property type="entry name" value="P-loop containing nucleotide triphosphate hydrolases"/>
    <property type="match status" value="1"/>
</dbReference>
<evidence type="ECO:0000313" key="5">
    <source>
        <dbReference type="Proteomes" id="UP001211907"/>
    </source>
</evidence>
<feature type="region of interest" description="Disordered" evidence="3">
    <location>
        <begin position="268"/>
        <end position="291"/>
    </location>
</feature>
<dbReference type="InterPro" id="IPR027417">
    <property type="entry name" value="P-loop_NTPase"/>
</dbReference>
<gene>
    <name evidence="4" type="ORF">HK100_003947</name>
</gene>
<comment type="pathway">
    <text evidence="1">tRNA modification; 5-methoxycarbonylmethyl-2-thiouridine-tRNA biosynthesis.</text>
</comment>
<evidence type="ECO:0000256" key="3">
    <source>
        <dbReference type="SAM" id="MobiDB-lite"/>
    </source>
</evidence>
<reference evidence="4" key="1">
    <citation type="submission" date="2020-05" db="EMBL/GenBank/DDBJ databases">
        <title>Phylogenomic resolution of chytrid fungi.</title>
        <authorList>
            <person name="Stajich J.E."/>
            <person name="Amses K."/>
            <person name="Simmons R."/>
            <person name="Seto K."/>
            <person name="Myers J."/>
            <person name="Bonds A."/>
            <person name="Quandt C.A."/>
            <person name="Barry K."/>
            <person name="Liu P."/>
            <person name="Grigoriev I."/>
            <person name="Longcore J.E."/>
            <person name="James T.Y."/>
        </authorList>
    </citation>
    <scope>NUCLEOTIDE SEQUENCE</scope>
    <source>
        <strain evidence="4">JEL0513</strain>
    </source>
</reference>
<sequence length="320" mass="34157">MAAHLPALIPPPKQLQQQQQSKHRNRRQVFLISDELRADATPIIHHFLAQSTTTAAAATASLRKEQTTPQPQTIHTRSVLVSLARPVSTYTSTARKLGYLLSESQNQNSVFAFIDAVPLLLNMSSAFPITPSSSSVSPLDSLFAAIKAAATPTITTAIPSTTRLTITIDNLSSLVSLGILVTDVTLFFLNTRRLLHSFAPTSRLVVLVHADIATPDDLFLLSYVKEHADYHVSVRGLDSGYTDHATGQICIESGMAIRSAGIGGGTVFRGTGDEESDGESDNDNDNGGGGADSLDITSNNLLYHVSESGAVKIWVPGNLA</sequence>
<evidence type="ECO:0000313" key="4">
    <source>
        <dbReference type="EMBL" id="KAJ3133958.1"/>
    </source>
</evidence>
<accession>A0AAD5XGU7</accession>
<dbReference type="PANTHER" id="PTHR16184:SF6">
    <property type="entry name" value="ELONGATOR COMPLEX PROTEIN 6"/>
    <property type="match status" value="1"/>
</dbReference>
<dbReference type="GO" id="GO:0033588">
    <property type="term" value="C:elongator holoenzyme complex"/>
    <property type="evidence" value="ECO:0007669"/>
    <property type="project" value="InterPro"/>
</dbReference>
<proteinExistence type="inferred from homology"/>
<feature type="region of interest" description="Disordered" evidence="3">
    <location>
        <begin position="1"/>
        <end position="24"/>
    </location>
</feature>
<dbReference type="InterPro" id="IPR018627">
    <property type="entry name" value="ELP6"/>
</dbReference>
<dbReference type="PANTHER" id="PTHR16184">
    <property type="entry name" value="ELONGATOR COMPLEX PROTEIN 6"/>
    <property type="match status" value="1"/>
</dbReference>
<dbReference type="Pfam" id="PF09807">
    <property type="entry name" value="ELP6"/>
    <property type="match status" value="1"/>
</dbReference>
<keyword evidence="5" id="KW-1185">Reference proteome</keyword>
<feature type="compositionally biased region" description="Acidic residues" evidence="3">
    <location>
        <begin position="273"/>
        <end position="284"/>
    </location>
</feature>
<dbReference type="Proteomes" id="UP001211907">
    <property type="component" value="Unassembled WGS sequence"/>
</dbReference>
<dbReference type="GO" id="GO:0002098">
    <property type="term" value="P:tRNA wobble uridine modification"/>
    <property type="evidence" value="ECO:0007669"/>
    <property type="project" value="InterPro"/>
</dbReference>
<protein>
    <submittedName>
        <fullName evidence="4">Uncharacterized protein</fullName>
    </submittedName>
</protein>
<dbReference type="EMBL" id="JADGJH010000202">
    <property type="protein sequence ID" value="KAJ3133958.1"/>
    <property type="molecule type" value="Genomic_DNA"/>
</dbReference>
<name>A0AAD5XGU7_9FUNG</name>
<evidence type="ECO:0000256" key="2">
    <source>
        <dbReference type="ARBA" id="ARBA00008837"/>
    </source>
</evidence>